<keyword evidence="2" id="KW-0812">Transmembrane</keyword>
<evidence type="ECO:0000256" key="2">
    <source>
        <dbReference type="SAM" id="Phobius"/>
    </source>
</evidence>
<dbReference type="Pfam" id="PF01757">
    <property type="entry name" value="Acyl_transf_3"/>
    <property type="match status" value="1"/>
</dbReference>
<comment type="caution">
    <text evidence="4">The sequence shown here is derived from an EMBL/GenBank/DDBJ whole genome shotgun (WGS) entry which is preliminary data.</text>
</comment>
<feature type="transmembrane region" description="Helical" evidence="2">
    <location>
        <begin position="661"/>
        <end position="688"/>
    </location>
</feature>
<evidence type="ECO:0000313" key="4">
    <source>
        <dbReference type="EMBL" id="KAI1720245.1"/>
    </source>
</evidence>
<sequence length="1284" mass="145434">MPSTPASASVGRDLTIRNRHPTRICRKRIKNSDTIIKNVSFATHSLPQIFFIACVLACWLGSSEAATLVGYTEKDVWNYVRSMPRENLTAKCGSSLDRVEVYLTDRSTLEEQRKFYYESYSTGDATQFISRDQDRWLFSAFKCIKAAGETSYSASEYPMHYCYGYNAENPQTAYGVCIPSTCSNDRIKLLREWQAVASKDKDNQTLDYEDCTQSRHSRQWYEQLVPLIHFSSDIVLVIIVGLATVYHLKRGEKDKSMPIQFLLAFSMKRNIYKLIQMPKDSQSTITCMFGLRFLSMAWTLVGHSFIFVQAFLENVDAFKDDLVDNFWNQWITNFTLSVDVFLTLSGCLTAYTWFRKWQRNTTEQEPGWDSWGYWLRFYRHRVIRLWPAYIYTLVAVTTRVSITHYHPMWPPTDPAVQCPKHWWENVLFINSLTDNRCMPWTWYIGTEFIYYLVSPIFLLTLRRNPAVGLGVSTGVIGISAILNIITMANYNFPPTQMLWKQPAIFSPDFILHHLKIYIKPQYRIGPYVVGILLGYYLAGFQTQTQKKQRSNRFVIFGWAMALIAGFWSIFGLYPSLQGWNWPLYHYLYGATSRTVFSLSLGWIIYACHTGIGAPLNVLLSWSPLLPLSILSYSVYLIHMIPVVFTYILAPFPMYFTTKWHILAHCVIQLAISYCFGILCTFVAELPALNIERILLSRKDTREINTNLPYLTGIQPICCTYIDVDVQIVFICVVVDTTKERCQRKQKNWKSGMNPNAPPFRPGMMYQAPQPPHSTAPQASNSTHGTDFGGSPARPPGRYNPFGYNQRPQTPSYQPPRPTYASQSQYDSPSRFSVNQQTSSTTGGASNFTSIPPPSGIYQQQNNSLYNNTLSNGPDRAPYYGSSNSTYTGGQISRNPYASTDPMANSGTYYSDVRASPQMETVFYDYDQGMGSMGSENGFCPVSGAAPCNLSQDLLSKMQANPNSVALFEIQIGLEQLADSSQEFDTWATAIRDRLMSDDVGRDDLMLASSMILEMASMVPNSQYNFSRLCQFINRSLCYFAEQNFVPVLQQFIFNQASVYNAEQRKNLIIFLAELYDKIEVNGGKYRDLANSIIDYLDHLLDSNMNSNQINEVVVKAIIQLFKLVGRFLENDLAPGILDEIFQKLNQLCCNSDTLSDSIKGQILALNQLRQNQWGVTNIEQNGTGNLASASTVMIIGPDGNPLTEEEKAFLEESYNDNSPDGDTLEEDDVLEDYEKFLQATAIRAAEKALEKISCDDDEEALGSPKATGISASSTAAQSSSSKTE</sequence>
<feature type="transmembrane region" description="Helical" evidence="2">
    <location>
        <begin position="289"/>
        <end position="311"/>
    </location>
</feature>
<feature type="compositionally biased region" description="Low complexity" evidence="1">
    <location>
        <begin position="1270"/>
        <end position="1284"/>
    </location>
</feature>
<keyword evidence="4" id="KW-0012">Acyltransferase</keyword>
<name>A0AAD4NB33_9BILA</name>
<feature type="region of interest" description="Disordered" evidence="1">
    <location>
        <begin position="1256"/>
        <end position="1284"/>
    </location>
</feature>
<feature type="compositionally biased region" description="Polar residues" evidence="1">
    <location>
        <begin position="819"/>
        <end position="849"/>
    </location>
</feature>
<gene>
    <name evidence="4" type="ORF">DdX_05629</name>
</gene>
<evidence type="ECO:0000256" key="1">
    <source>
        <dbReference type="SAM" id="MobiDB-lite"/>
    </source>
</evidence>
<feature type="transmembrane region" description="Helical" evidence="2">
    <location>
        <begin position="331"/>
        <end position="354"/>
    </location>
</feature>
<keyword evidence="2" id="KW-1133">Transmembrane helix</keyword>
<dbReference type="Proteomes" id="UP001201812">
    <property type="component" value="Unassembled WGS sequence"/>
</dbReference>
<keyword evidence="2" id="KW-0472">Membrane</keyword>
<dbReference type="PANTHER" id="PTHR11161:SF70">
    <property type="entry name" value="ACYLTRANSFERASE 3 DOMAIN-CONTAINING PROTEIN"/>
    <property type="match status" value="1"/>
</dbReference>
<keyword evidence="4" id="KW-0808">Transferase</keyword>
<keyword evidence="5" id="KW-1185">Reference proteome</keyword>
<feature type="transmembrane region" description="Helical" evidence="2">
    <location>
        <begin position="227"/>
        <end position="248"/>
    </location>
</feature>
<feature type="transmembrane region" description="Helical" evidence="2">
    <location>
        <begin position="385"/>
        <end position="402"/>
    </location>
</feature>
<feature type="transmembrane region" description="Helical" evidence="2">
    <location>
        <begin position="440"/>
        <end position="459"/>
    </location>
</feature>
<feature type="compositionally biased region" description="Polar residues" evidence="1">
    <location>
        <begin position="774"/>
        <end position="784"/>
    </location>
</feature>
<feature type="compositionally biased region" description="Polar residues" evidence="1">
    <location>
        <begin position="856"/>
        <end position="871"/>
    </location>
</feature>
<dbReference type="PANTHER" id="PTHR11161">
    <property type="entry name" value="O-ACYLTRANSFERASE"/>
    <property type="match status" value="1"/>
</dbReference>
<feature type="transmembrane region" description="Helical" evidence="2">
    <location>
        <begin position="553"/>
        <end position="576"/>
    </location>
</feature>
<dbReference type="EMBL" id="JAKKPZ010000006">
    <property type="protein sequence ID" value="KAI1720245.1"/>
    <property type="molecule type" value="Genomic_DNA"/>
</dbReference>
<feature type="transmembrane region" description="Helical" evidence="2">
    <location>
        <begin position="524"/>
        <end position="541"/>
    </location>
</feature>
<organism evidence="4 5">
    <name type="scientific">Ditylenchus destructor</name>
    <dbReference type="NCBI Taxonomy" id="166010"/>
    <lineage>
        <taxon>Eukaryota</taxon>
        <taxon>Metazoa</taxon>
        <taxon>Ecdysozoa</taxon>
        <taxon>Nematoda</taxon>
        <taxon>Chromadorea</taxon>
        <taxon>Rhabditida</taxon>
        <taxon>Tylenchina</taxon>
        <taxon>Tylenchomorpha</taxon>
        <taxon>Sphaerularioidea</taxon>
        <taxon>Anguinidae</taxon>
        <taxon>Anguininae</taxon>
        <taxon>Ditylenchus</taxon>
    </lineage>
</organism>
<dbReference type="InterPro" id="IPR002656">
    <property type="entry name" value="Acyl_transf_3_dom"/>
</dbReference>
<dbReference type="GO" id="GO:0016747">
    <property type="term" value="F:acyltransferase activity, transferring groups other than amino-acyl groups"/>
    <property type="evidence" value="ECO:0007669"/>
    <property type="project" value="InterPro"/>
</dbReference>
<feature type="transmembrane region" description="Helical" evidence="2">
    <location>
        <begin position="629"/>
        <end position="649"/>
    </location>
</feature>
<evidence type="ECO:0000313" key="5">
    <source>
        <dbReference type="Proteomes" id="UP001201812"/>
    </source>
</evidence>
<evidence type="ECO:0000259" key="3">
    <source>
        <dbReference type="Pfam" id="PF01757"/>
    </source>
</evidence>
<protein>
    <submittedName>
        <fullName evidence="4">Acyltransferase family domain-containing protein</fullName>
    </submittedName>
</protein>
<dbReference type="InterPro" id="IPR052728">
    <property type="entry name" value="O2_lipid_transport_reg"/>
</dbReference>
<feature type="compositionally biased region" description="Polar residues" evidence="1">
    <location>
        <begin position="880"/>
        <end position="898"/>
    </location>
</feature>
<proteinExistence type="predicted"/>
<feature type="region of interest" description="Disordered" evidence="1">
    <location>
        <begin position="743"/>
        <end position="898"/>
    </location>
</feature>
<accession>A0AAD4NB33</accession>
<dbReference type="InterPro" id="IPR016024">
    <property type="entry name" value="ARM-type_fold"/>
</dbReference>
<reference evidence="4" key="1">
    <citation type="submission" date="2022-01" db="EMBL/GenBank/DDBJ databases">
        <title>Genome Sequence Resource for Two Populations of Ditylenchus destructor, the Migratory Endoparasitic Phytonematode.</title>
        <authorList>
            <person name="Zhang H."/>
            <person name="Lin R."/>
            <person name="Xie B."/>
        </authorList>
    </citation>
    <scope>NUCLEOTIDE SEQUENCE</scope>
    <source>
        <strain evidence="4">BazhouSP</strain>
    </source>
</reference>
<feature type="transmembrane region" description="Helical" evidence="2">
    <location>
        <begin position="466"/>
        <end position="490"/>
    </location>
</feature>
<dbReference type="SUPFAM" id="SSF48371">
    <property type="entry name" value="ARM repeat"/>
    <property type="match status" value="1"/>
</dbReference>
<dbReference type="Gene3D" id="1.25.40.180">
    <property type="match status" value="1"/>
</dbReference>
<feature type="domain" description="Acyltransferase 3" evidence="3">
    <location>
        <begin position="290"/>
        <end position="675"/>
    </location>
</feature>